<protein>
    <submittedName>
        <fullName evidence="1">Uncharacterized protein</fullName>
    </submittedName>
</protein>
<name>A0A9D4ER02_DREPO</name>
<dbReference type="AlphaFoldDB" id="A0A9D4ER02"/>
<accession>A0A9D4ER02</accession>
<evidence type="ECO:0000313" key="1">
    <source>
        <dbReference type="EMBL" id="KAH3785259.1"/>
    </source>
</evidence>
<dbReference type="Proteomes" id="UP000828390">
    <property type="component" value="Unassembled WGS sequence"/>
</dbReference>
<sequence length="59" mass="6499">MLNCFRCACLQGWKSDEHCSTNVSTSALCMPGYRGEKCSVSDCGEYGYGKPIGDSEEYM</sequence>
<dbReference type="EMBL" id="JAIWYP010000008">
    <property type="protein sequence ID" value="KAH3785259.1"/>
    <property type="molecule type" value="Genomic_DNA"/>
</dbReference>
<reference evidence="1" key="2">
    <citation type="submission" date="2020-11" db="EMBL/GenBank/DDBJ databases">
        <authorList>
            <person name="McCartney M.A."/>
            <person name="Auch B."/>
            <person name="Kono T."/>
            <person name="Mallez S."/>
            <person name="Becker A."/>
            <person name="Gohl D.M."/>
            <person name="Silverstein K.A.T."/>
            <person name="Koren S."/>
            <person name="Bechman K.B."/>
            <person name="Herman A."/>
            <person name="Abrahante J.E."/>
            <person name="Garbe J."/>
        </authorList>
    </citation>
    <scope>NUCLEOTIDE SEQUENCE</scope>
    <source>
        <strain evidence="1">Duluth1</strain>
        <tissue evidence="1">Whole animal</tissue>
    </source>
</reference>
<organism evidence="1 2">
    <name type="scientific">Dreissena polymorpha</name>
    <name type="common">Zebra mussel</name>
    <name type="synonym">Mytilus polymorpha</name>
    <dbReference type="NCBI Taxonomy" id="45954"/>
    <lineage>
        <taxon>Eukaryota</taxon>
        <taxon>Metazoa</taxon>
        <taxon>Spiralia</taxon>
        <taxon>Lophotrochozoa</taxon>
        <taxon>Mollusca</taxon>
        <taxon>Bivalvia</taxon>
        <taxon>Autobranchia</taxon>
        <taxon>Heteroconchia</taxon>
        <taxon>Euheterodonta</taxon>
        <taxon>Imparidentia</taxon>
        <taxon>Neoheterodontei</taxon>
        <taxon>Myida</taxon>
        <taxon>Dreissenoidea</taxon>
        <taxon>Dreissenidae</taxon>
        <taxon>Dreissena</taxon>
    </lineage>
</organism>
<evidence type="ECO:0000313" key="2">
    <source>
        <dbReference type="Proteomes" id="UP000828390"/>
    </source>
</evidence>
<gene>
    <name evidence="1" type="ORF">DPMN_163344</name>
</gene>
<reference evidence="1" key="1">
    <citation type="journal article" date="2019" name="bioRxiv">
        <title>The Genome of the Zebra Mussel, Dreissena polymorpha: A Resource for Invasive Species Research.</title>
        <authorList>
            <person name="McCartney M.A."/>
            <person name="Auch B."/>
            <person name="Kono T."/>
            <person name="Mallez S."/>
            <person name="Zhang Y."/>
            <person name="Obille A."/>
            <person name="Becker A."/>
            <person name="Abrahante J.E."/>
            <person name="Garbe J."/>
            <person name="Badalamenti J.P."/>
            <person name="Herman A."/>
            <person name="Mangelson H."/>
            <person name="Liachko I."/>
            <person name="Sullivan S."/>
            <person name="Sone E.D."/>
            <person name="Koren S."/>
            <person name="Silverstein K.A.T."/>
            <person name="Beckman K.B."/>
            <person name="Gohl D.M."/>
        </authorList>
    </citation>
    <scope>NUCLEOTIDE SEQUENCE</scope>
    <source>
        <strain evidence="1">Duluth1</strain>
        <tissue evidence="1">Whole animal</tissue>
    </source>
</reference>
<keyword evidence="2" id="KW-1185">Reference proteome</keyword>
<proteinExistence type="predicted"/>
<comment type="caution">
    <text evidence="1">The sequence shown here is derived from an EMBL/GenBank/DDBJ whole genome shotgun (WGS) entry which is preliminary data.</text>
</comment>